<evidence type="ECO:0000313" key="6">
    <source>
        <dbReference type="EMBL" id="SFS80787.1"/>
    </source>
</evidence>
<dbReference type="Pfam" id="PF02633">
    <property type="entry name" value="Creatininase"/>
    <property type="match status" value="1"/>
</dbReference>
<evidence type="ECO:0000256" key="4">
    <source>
        <dbReference type="ARBA" id="ARBA00022833"/>
    </source>
</evidence>
<gene>
    <name evidence="6" type="ORF">SAMN04488556_2932</name>
</gene>
<evidence type="ECO:0000256" key="1">
    <source>
        <dbReference type="ARBA" id="ARBA00001947"/>
    </source>
</evidence>
<dbReference type="Proteomes" id="UP000199199">
    <property type="component" value="Unassembled WGS sequence"/>
</dbReference>
<proteinExistence type="predicted"/>
<keyword evidence="2" id="KW-0479">Metal-binding</keyword>
<dbReference type="EMBL" id="FOZS01000002">
    <property type="protein sequence ID" value="SFS80787.1"/>
    <property type="molecule type" value="Genomic_DNA"/>
</dbReference>
<dbReference type="InterPro" id="IPR003785">
    <property type="entry name" value="Creatininase/forma_Hydrolase"/>
</dbReference>
<dbReference type="InterPro" id="IPR024087">
    <property type="entry name" value="Creatininase-like_sf"/>
</dbReference>
<organism evidence="6 7">
    <name type="scientific">Halostagnicola kamekurae</name>
    <dbReference type="NCBI Taxonomy" id="619731"/>
    <lineage>
        <taxon>Archaea</taxon>
        <taxon>Methanobacteriati</taxon>
        <taxon>Methanobacteriota</taxon>
        <taxon>Stenosarchaea group</taxon>
        <taxon>Halobacteria</taxon>
        <taxon>Halobacteriales</taxon>
        <taxon>Natrialbaceae</taxon>
        <taxon>Halostagnicola</taxon>
    </lineage>
</organism>
<evidence type="ECO:0000256" key="2">
    <source>
        <dbReference type="ARBA" id="ARBA00022723"/>
    </source>
</evidence>
<reference evidence="7" key="1">
    <citation type="submission" date="2016-10" db="EMBL/GenBank/DDBJ databases">
        <authorList>
            <person name="Varghese N."/>
            <person name="Submissions S."/>
        </authorList>
    </citation>
    <scope>NUCLEOTIDE SEQUENCE [LARGE SCALE GENOMIC DNA]</scope>
    <source>
        <strain evidence="7">DSM 22427</strain>
    </source>
</reference>
<dbReference type="GO" id="GO:0016811">
    <property type="term" value="F:hydrolase activity, acting on carbon-nitrogen (but not peptide) bonds, in linear amides"/>
    <property type="evidence" value="ECO:0007669"/>
    <property type="project" value="TreeGrafter"/>
</dbReference>
<dbReference type="OrthoDB" id="46121at2157"/>
<comment type="cofactor">
    <cofactor evidence="1">
        <name>Zn(2+)</name>
        <dbReference type="ChEBI" id="CHEBI:29105"/>
    </cofactor>
</comment>
<protein>
    <submittedName>
        <fullName evidence="6">Creatinine amidohydrolase</fullName>
    </submittedName>
</protein>
<dbReference type="RefSeq" id="WP_092905360.1">
    <property type="nucleotide sequence ID" value="NZ_FOZS01000002.1"/>
</dbReference>
<evidence type="ECO:0000256" key="3">
    <source>
        <dbReference type="ARBA" id="ARBA00022801"/>
    </source>
</evidence>
<dbReference type="PANTHER" id="PTHR35005:SF1">
    <property type="entry name" value="2-AMINO-5-FORMYLAMINO-6-RIBOSYLAMINOPYRIMIDIN-4(3H)-ONE 5'-MONOPHOSPHATE DEFORMYLASE"/>
    <property type="match status" value="1"/>
</dbReference>
<dbReference type="Gene3D" id="3.40.50.10310">
    <property type="entry name" value="Creatininase"/>
    <property type="match status" value="1"/>
</dbReference>
<sequence>MRLETSSWTEVEETAPTTALLPVGSTEQHGPHAPVGTDTIISRAMAEAADRESTADSVVLPALPVGVAPYHGHFPGTLSVSTETLASYVRDILKSLSDSSVERVVFVNGHGGNGGTLGNLAREVADAAEPDLEAFLWEWMRAVDEHVGHAGELETAVLLYLYPDDVGDPVAGDALEWDDTVDGGVVHRFTEEFSENGAVGDPTGATAEQGEAVFETAVDALCSFLDRIE</sequence>
<evidence type="ECO:0000256" key="5">
    <source>
        <dbReference type="SAM" id="MobiDB-lite"/>
    </source>
</evidence>
<dbReference type="SUPFAM" id="SSF102215">
    <property type="entry name" value="Creatininase"/>
    <property type="match status" value="1"/>
</dbReference>
<feature type="region of interest" description="Disordered" evidence="5">
    <location>
        <begin position="1"/>
        <end position="36"/>
    </location>
</feature>
<accession>A0A1I6SV28</accession>
<evidence type="ECO:0000313" key="7">
    <source>
        <dbReference type="Proteomes" id="UP000199199"/>
    </source>
</evidence>
<keyword evidence="3 6" id="KW-0378">Hydrolase</keyword>
<name>A0A1I6SV28_9EURY</name>
<dbReference type="PANTHER" id="PTHR35005">
    <property type="entry name" value="3-DEHYDRO-SCYLLO-INOSOSE HYDROLASE"/>
    <property type="match status" value="1"/>
</dbReference>
<dbReference type="GO" id="GO:0046872">
    <property type="term" value="F:metal ion binding"/>
    <property type="evidence" value="ECO:0007669"/>
    <property type="project" value="UniProtKB-KW"/>
</dbReference>
<dbReference type="GO" id="GO:0009231">
    <property type="term" value="P:riboflavin biosynthetic process"/>
    <property type="evidence" value="ECO:0007669"/>
    <property type="project" value="TreeGrafter"/>
</dbReference>
<keyword evidence="7" id="KW-1185">Reference proteome</keyword>
<keyword evidence="4" id="KW-0862">Zinc</keyword>
<dbReference type="AlphaFoldDB" id="A0A1I6SV28"/>